<name>A0ABS4CP69_9ENTE</name>
<evidence type="ECO:0000313" key="2">
    <source>
        <dbReference type="Proteomes" id="UP000673375"/>
    </source>
</evidence>
<dbReference type="Proteomes" id="UP000673375">
    <property type="component" value="Unassembled WGS sequence"/>
</dbReference>
<reference evidence="1 2" key="1">
    <citation type="submission" date="2020-12" db="EMBL/GenBank/DDBJ databases">
        <title>Vagococcus allomyrinae sp. nov. and Enterococcus lavae sp. nov., isolated from the larvae of Allomyrina dichotoma.</title>
        <authorList>
            <person name="Lee S.D."/>
        </authorList>
    </citation>
    <scope>NUCLEOTIDE SEQUENCE [LARGE SCALE GENOMIC DNA]</scope>
    <source>
        <strain evidence="1 2">BWM-S5</strain>
    </source>
</reference>
<evidence type="ECO:0000313" key="1">
    <source>
        <dbReference type="EMBL" id="MBP1048374.1"/>
    </source>
</evidence>
<accession>A0ABS4CP69</accession>
<protein>
    <submittedName>
        <fullName evidence="1">Uncharacterized protein</fullName>
    </submittedName>
</protein>
<organism evidence="1 2">
    <name type="scientific">Enterococcus larvae</name>
    <dbReference type="NCBI Taxonomy" id="2794352"/>
    <lineage>
        <taxon>Bacteria</taxon>
        <taxon>Bacillati</taxon>
        <taxon>Bacillota</taxon>
        <taxon>Bacilli</taxon>
        <taxon>Lactobacillales</taxon>
        <taxon>Enterococcaceae</taxon>
        <taxon>Enterococcus</taxon>
    </lineage>
</organism>
<sequence length="128" mass="15280">MNEVTYAHMLMNELDGYFDSEISWSEEYQDRAYDIVKIFESFENPEAAVVPILQGIERQRTSAIDWFAEFQIFLEQFDKEKMKHEYITSLQRKPTEMCNVLLRRLDVDAEEIDNIISNRAKRLEEAFN</sequence>
<gene>
    <name evidence="1" type="ORF">I6N96_18940</name>
</gene>
<dbReference type="EMBL" id="JAEDXU010000015">
    <property type="protein sequence ID" value="MBP1048374.1"/>
    <property type="molecule type" value="Genomic_DNA"/>
</dbReference>
<comment type="caution">
    <text evidence="1">The sequence shown here is derived from an EMBL/GenBank/DDBJ whole genome shotgun (WGS) entry which is preliminary data.</text>
</comment>
<dbReference type="RefSeq" id="WP_209559138.1">
    <property type="nucleotide sequence ID" value="NZ_JAEDXU010000015.1"/>
</dbReference>
<keyword evidence="2" id="KW-1185">Reference proteome</keyword>
<proteinExistence type="predicted"/>